<dbReference type="InterPro" id="IPR012312">
    <property type="entry name" value="Hemerythrin-like"/>
</dbReference>
<dbReference type="EMBL" id="JAEQND010000001">
    <property type="protein sequence ID" value="MBL0423938.1"/>
    <property type="molecule type" value="Genomic_DNA"/>
</dbReference>
<dbReference type="Gene3D" id="1.20.120.520">
    <property type="entry name" value="nmb1532 protein domain like"/>
    <property type="match status" value="1"/>
</dbReference>
<evidence type="ECO:0000313" key="2">
    <source>
        <dbReference type="EMBL" id="MBL0423938.1"/>
    </source>
</evidence>
<evidence type="ECO:0000259" key="1">
    <source>
        <dbReference type="Pfam" id="PF01814"/>
    </source>
</evidence>
<dbReference type="Proteomes" id="UP000622707">
    <property type="component" value="Unassembled WGS sequence"/>
</dbReference>
<gene>
    <name evidence="2" type="ORF">JI746_02370</name>
</gene>
<sequence length="136" mass="15047">MAYTDNFRRQHQDLLAMAGEIATKLKAQPFDARGLRNLLSALAGKLTVHLTMEDKALYPRLVQVNVENSRGLAEAFQQEMGGLAATFATYNQKWQINAIAADPAGFSRDTHAVFAAIGRRIARENSELYPLADRAL</sequence>
<proteinExistence type="predicted"/>
<reference evidence="2 3" key="1">
    <citation type="journal article" date="2017" name="Int. J. Syst. Evol. Microbiol.">
        <title>Ramlibacter alkalitolerans sp. nov., alkali-tolerant bacterium isolated from soil of ginseng.</title>
        <authorList>
            <person name="Lee D.H."/>
            <person name="Cha C.J."/>
        </authorList>
    </citation>
    <scope>NUCLEOTIDE SEQUENCE [LARGE SCALE GENOMIC DNA]</scope>
    <source>
        <strain evidence="2 3">KACC 19305</strain>
    </source>
</reference>
<keyword evidence="3" id="KW-1185">Reference proteome</keyword>
<evidence type="ECO:0000313" key="3">
    <source>
        <dbReference type="Proteomes" id="UP000622707"/>
    </source>
</evidence>
<protein>
    <submittedName>
        <fullName evidence="2">Hemerythrin domain-containing protein</fullName>
    </submittedName>
</protein>
<dbReference type="Pfam" id="PF01814">
    <property type="entry name" value="Hemerythrin"/>
    <property type="match status" value="1"/>
</dbReference>
<dbReference type="RefSeq" id="WP_201687164.1">
    <property type="nucleotide sequence ID" value="NZ_JAEQND010000001.1"/>
</dbReference>
<accession>A0ABS1JI88</accession>
<organism evidence="2 3">
    <name type="scientific">Ramlibacter alkalitolerans</name>
    <dbReference type="NCBI Taxonomy" id="2039631"/>
    <lineage>
        <taxon>Bacteria</taxon>
        <taxon>Pseudomonadati</taxon>
        <taxon>Pseudomonadota</taxon>
        <taxon>Betaproteobacteria</taxon>
        <taxon>Burkholderiales</taxon>
        <taxon>Comamonadaceae</taxon>
        <taxon>Ramlibacter</taxon>
    </lineage>
</organism>
<name>A0ABS1JI88_9BURK</name>
<comment type="caution">
    <text evidence="2">The sequence shown here is derived from an EMBL/GenBank/DDBJ whole genome shotgun (WGS) entry which is preliminary data.</text>
</comment>
<feature type="domain" description="Hemerythrin-like" evidence="1">
    <location>
        <begin position="5"/>
        <end position="132"/>
    </location>
</feature>